<evidence type="ECO:0000256" key="2">
    <source>
        <dbReference type="SAM" id="MobiDB-lite"/>
    </source>
</evidence>
<feature type="compositionally biased region" description="Pro residues" evidence="2">
    <location>
        <begin position="649"/>
        <end position="660"/>
    </location>
</feature>
<accession>A0A0D3JZ82</accession>
<keyword evidence="1" id="KW-0175">Coiled coil</keyword>
<dbReference type="PANTHER" id="PTHR48125:SF10">
    <property type="entry name" value="OS12G0136300 PROTEIN"/>
    <property type="match status" value="1"/>
</dbReference>
<organism evidence="3 4">
    <name type="scientific">Emiliania huxleyi (strain CCMP1516)</name>
    <dbReference type="NCBI Taxonomy" id="280463"/>
    <lineage>
        <taxon>Eukaryota</taxon>
        <taxon>Haptista</taxon>
        <taxon>Haptophyta</taxon>
        <taxon>Prymnesiophyceae</taxon>
        <taxon>Isochrysidales</taxon>
        <taxon>Noelaerhabdaceae</taxon>
        <taxon>Emiliania</taxon>
    </lineage>
</organism>
<feature type="compositionally biased region" description="Pro residues" evidence="2">
    <location>
        <begin position="429"/>
        <end position="439"/>
    </location>
</feature>
<sequence>MNPAAPGSLVALRQAAAAHQRADEERLAAALEREAAKVRELEEDREAAEELTDVEQELEQLRSEYATRRELHSAELLAVYRKAITRVPRLAAVMTAEQALADPERVLAWLLSAAGTAHPTAPAAGLIPPTPPTPAEAAEQAEEGSCEGAAAPSRCPGLMEEARPPAREAASSDAPPPKRTRYTEKCWGDVVSGGALGCEALPPQASRAAFSEKFCGRCRQRGVFVPASRVRMPIGAGSGEIANSHGPGFWNEPSPASRWPAHRVVNQTSDCSGPRLVILKDESPVPLPGLAEAAALSASDGWVAFTVGRTLRRNLALPSAVAIPLSPAPPPERDTPEARTASAEGRVEGFAAAAQAGEASGSALEAGLEPFLAEISFALGPLAEAGTPPPLGPDEMTWHFGGGSTFDELLLSGSATPPLLQTRPNPEASVPPPSMPPSPPATAGFFRHVDVRATLFSQHALGAAVACSCAVHALASYRSDASNQGDSVVEVNIWGLMLTVVLAYALARAYGCYRRAALTITYGTTVASIVTLLFDALRPVEGTTAALGLAAYTDAPVSAVGCQFAYGLLLGVQPLNTSVRSKNLCATIGIWATNLASMLLRTGDAAFLSVLLARTALPLSAGFSAGVGYTRWKRAAAAADPEARSLLEPPSPPPAPPGPSGGPSSDPRPDVEQAAPRHRITQEERVMISRQEAALRATQIDPAGFLSRSVTKLLECLTMEDSEKDRTHTKETR</sequence>
<proteinExistence type="predicted"/>
<evidence type="ECO:0000313" key="4">
    <source>
        <dbReference type="Proteomes" id="UP000013827"/>
    </source>
</evidence>
<dbReference type="PANTHER" id="PTHR48125">
    <property type="entry name" value="LP07818P1"/>
    <property type="match status" value="1"/>
</dbReference>
<feature type="region of interest" description="Disordered" evidence="2">
    <location>
        <begin position="128"/>
        <end position="180"/>
    </location>
</feature>
<evidence type="ECO:0000313" key="3">
    <source>
        <dbReference type="EnsemblProtists" id="EOD28817"/>
    </source>
</evidence>
<dbReference type="AlphaFoldDB" id="A0A0D3JZ82"/>
<dbReference type="HOGENOM" id="CLU_378331_0_0_1"/>
<dbReference type="GeneID" id="17274363"/>
<protein>
    <submittedName>
        <fullName evidence="3">Uncharacterized protein</fullName>
    </submittedName>
</protein>
<feature type="coiled-coil region" evidence="1">
    <location>
        <begin position="21"/>
        <end position="71"/>
    </location>
</feature>
<evidence type="ECO:0000256" key="1">
    <source>
        <dbReference type="SAM" id="Coils"/>
    </source>
</evidence>
<feature type="region of interest" description="Disordered" evidence="2">
    <location>
        <begin position="640"/>
        <end position="685"/>
    </location>
</feature>
<name>A0A0D3JZ82_EMIH1</name>
<reference evidence="3" key="2">
    <citation type="submission" date="2024-10" db="UniProtKB">
        <authorList>
            <consortium name="EnsemblProtists"/>
        </authorList>
    </citation>
    <scope>IDENTIFICATION</scope>
</reference>
<dbReference type="PaxDb" id="2903-EOD28817"/>
<keyword evidence="4" id="KW-1185">Reference proteome</keyword>
<dbReference type="KEGG" id="ehx:EMIHUDRAFT_234477"/>
<dbReference type="Proteomes" id="UP000013827">
    <property type="component" value="Unassembled WGS sequence"/>
</dbReference>
<dbReference type="EnsemblProtists" id="EOD28817">
    <property type="protein sequence ID" value="EOD28817"/>
    <property type="gene ID" value="EMIHUDRAFT_234477"/>
</dbReference>
<dbReference type="RefSeq" id="XP_005781246.1">
    <property type="nucleotide sequence ID" value="XM_005781189.1"/>
</dbReference>
<reference evidence="4" key="1">
    <citation type="journal article" date="2013" name="Nature">
        <title>Pan genome of the phytoplankton Emiliania underpins its global distribution.</title>
        <authorList>
            <person name="Read B.A."/>
            <person name="Kegel J."/>
            <person name="Klute M.J."/>
            <person name="Kuo A."/>
            <person name="Lefebvre S.C."/>
            <person name="Maumus F."/>
            <person name="Mayer C."/>
            <person name="Miller J."/>
            <person name="Monier A."/>
            <person name="Salamov A."/>
            <person name="Young J."/>
            <person name="Aguilar M."/>
            <person name="Claverie J.M."/>
            <person name="Frickenhaus S."/>
            <person name="Gonzalez K."/>
            <person name="Herman E.K."/>
            <person name="Lin Y.C."/>
            <person name="Napier J."/>
            <person name="Ogata H."/>
            <person name="Sarno A.F."/>
            <person name="Shmutz J."/>
            <person name="Schroeder D."/>
            <person name="de Vargas C."/>
            <person name="Verret F."/>
            <person name="von Dassow P."/>
            <person name="Valentin K."/>
            <person name="Van de Peer Y."/>
            <person name="Wheeler G."/>
            <person name="Dacks J.B."/>
            <person name="Delwiche C.F."/>
            <person name="Dyhrman S.T."/>
            <person name="Glockner G."/>
            <person name="John U."/>
            <person name="Richards T."/>
            <person name="Worden A.Z."/>
            <person name="Zhang X."/>
            <person name="Grigoriev I.V."/>
            <person name="Allen A.E."/>
            <person name="Bidle K."/>
            <person name="Borodovsky M."/>
            <person name="Bowler C."/>
            <person name="Brownlee C."/>
            <person name="Cock J.M."/>
            <person name="Elias M."/>
            <person name="Gladyshev V.N."/>
            <person name="Groth M."/>
            <person name="Guda C."/>
            <person name="Hadaegh A."/>
            <person name="Iglesias-Rodriguez M.D."/>
            <person name="Jenkins J."/>
            <person name="Jones B.M."/>
            <person name="Lawson T."/>
            <person name="Leese F."/>
            <person name="Lindquist E."/>
            <person name="Lobanov A."/>
            <person name="Lomsadze A."/>
            <person name="Malik S.B."/>
            <person name="Marsh M.E."/>
            <person name="Mackinder L."/>
            <person name="Mock T."/>
            <person name="Mueller-Roeber B."/>
            <person name="Pagarete A."/>
            <person name="Parker M."/>
            <person name="Probert I."/>
            <person name="Quesneville H."/>
            <person name="Raines C."/>
            <person name="Rensing S.A."/>
            <person name="Riano-Pachon D.M."/>
            <person name="Richier S."/>
            <person name="Rokitta S."/>
            <person name="Shiraiwa Y."/>
            <person name="Soanes D.M."/>
            <person name="van der Giezen M."/>
            <person name="Wahlund T.M."/>
            <person name="Williams B."/>
            <person name="Wilson W."/>
            <person name="Wolfe G."/>
            <person name="Wurch L.L."/>
        </authorList>
    </citation>
    <scope>NUCLEOTIDE SEQUENCE</scope>
</reference>
<feature type="region of interest" description="Disordered" evidence="2">
    <location>
        <begin position="415"/>
        <end position="439"/>
    </location>
</feature>